<feature type="compositionally biased region" description="Polar residues" evidence="4">
    <location>
        <begin position="50"/>
        <end position="61"/>
    </location>
</feature>
<dbReference type="GO" id="GO:0048188">
    <property type="term" value="C:Set1C/COMPASS complex"/>
    <property type="evidence" value="ECO:0007669"/>
    <property type="project" value="InterPro"/>
</dbReference>
<evidence type="ECO:0000256" key="3">
    <source>
        <dbReference type="ARBA" id="ARBA00038149"/>
    </source>
</evidence>
<dbReference type="CDD" id="cd12872">
    <property type="entry name" value="SPRY_Ash2"/>
    <property type="match status" value="1"/>
</dbReference>
<keyword evidence="2" id="KW-0539">Nucleus</keyword>
<feature type="compositionally biased region" description="Polar residues" evidence="4">
    <location>
        <begin position="580"/>
        <end position="595"/>
    </location>
</feature>
<dbReference type="InterPro" id="IPR003877">
    <property type="entry name" value="SPRY_dom"/>
</dbReference>
<feature type="region of interest" description="Disordered" evidence="4">
    <location>
        <begin position="290"/>
        <end position="330"/>
    </location>
</feature>
<evidence type="ECO:0000256" key="2">
    <source>
        <dbReference type="ARBA" id="ARBA00023242"/>
    </source>
</evidence>
<dbReference type="SUPFAM" id="SSF49899">
    <property type="entry name" value="Concanavalin A-like lectins/glucanases"/>
    <property type="match status" value="1"/>
</dbReference>
<organism evidence="6 7">
    <name type="scientific">Collybiopsis confluens</name>
    <dbReference type="NCBI Taxonomy" id="2823264"/>
    <lineage>
        <taxon>Eukaryota</taxon>
        <taxon>Fungi</taxon>
        <taxon>Dikarya</taxon>
        <taxon>Basidiomycota</taxon>
        <taxon>Agaricomycotina</taxon>
        <taxon>Agaricomycetes</taxon>
        <taxon>Agaricomycetidae</taxon>
        <taxon>Agaricales</taxon>
        <taxon>Marasmiineae</taxon>
        <taxon>Omphalotaceae</taxon>
        <taxon>Collybiopsis</taxon>
    </lineage>
</organism>
<accession>A0A8H5MEZ4</accession>
<evidence type="ECO:0000259" key="5">
    <source>
        <dbReference type="PROSITE" id="PS50188"/>
    </source>
</evidence>
<evidence type="ECO:0000256" key="1">
    <source>
        <dbReference type="ARBA" id="ARBA00004123"/>
    </source>
</evidence>
<evidence type="ECO:0000313" key="7">
    <source>
        <dbReference type="Proteomes" id="UP000518752"/>
    </source>
</evidence>
<comment type="subcellular location">
    <subcellularLocation>
        <location evidence="1">Nucleus</location>
    </subcellularLocation>
</comment>
<dbReference type="Proteomes" id="UP000518752">
    <property type="component" value="Unassembled WGS sequence"/>
</dbReference>
<dbReference type="SMART" id="SM00449">
    <property type="entry name" value="SPRY"/>
    <property type="match status" value="1"/>
</dbReference>
<sequence>MLAESSPPPEARPSPQPTPVPAVSGKKRKRGAQPPPASSPAPSDPGTPEVLTSRSDISSRPQLKVSRGPVFIPIAEASPYCKTELIGVNRVGFRYIPAGIKPPGAVIQFRTIESHPCSYRVSWEDRSPFIHVTKDGLGLLGTKGHRSARGNAPVREGKWYMEVKILRGGGESSNEGMREGCHVRLGWGRREAPLNGPVGLDGYSYGYRDKTGEKVNLSRPRPYGRPFRSGDVIGMYISLPPKRVAKPKDPSDPGNLNRERIAIDFKGQEMFEMQEYPQSKEMTALVDYSGKSSNSISLPSSTSKKGNGNKLPERSGAPTSTTQNKDEDLRPLPLLEGSRIAFFVNGACQGVAFQDIYDFLQLRQSERKAKEKKRYREGMKESHKDNPFDDGTLGYYPFVSLFNDASVQINPGPDFLFPPPPDIDAVLDESSTMDVERHTGTWRPICERYPEFMAEQWEFDEREEQEAQANMAEISTQEKVAAQKKAQREKKKREAEARKRAKVQPEKSPSVGPGTGYHTLVQPQPSPLRHASATTYENLPPEAMSSPAPLNNADTPGPNEGYSDNGEEEVGDTFVHSNKPDGSTTWIQPTTDDSH</sequence>
<feature type="domain" description="B30.2/SPRY" evidence="5">
    <location>
        <begin position="99"/>
        <end position="300"/>
    </location>
</feature>
<dbReference type="PANTHER" id="PTHR10598">
    <property type="entry name" value="SET1/ASH2 HISTONE METHYLTRANSFERASE COMPLEX SUBUNIT ASH2"/>
    <property type="match status" value="1"/>
</dbReference>
<reference evidence="6 7" key="1">
    <citation type="journal article" date="2020" name="ISME J.">
        <title>Uncovering the hidden diversity of litter-decomposition mechanisms in mushroom-forming fungi.</title>
        <authorList>
            <person name="Floudas D."/>
            <person name="Bentzer J."/>
            <person name="Ahren D."/>
            <person name="Johansson T."/>
            <person name="Persson P."/>
            <person name="Tunlid A."/>
        </authorList>
    </citation>
    <scope>NUCLEOTIDE SEQUENCE [LARGE SCALE GENOMIC DNA]</scope>
    <source>
        <strain evidence="6 7">CBS 406.79</strain>
    </source>
</reference>
<name>A0A8H5MEZ4_9AGAR</name>
<feature type="compositionally biased region" description="Low complexity" evidence="4">
    <location>
        <begin position="290"/>
        <end position="305"/>
    </location>
</feature>
<dbReference type="InterPro" id="IPR001870">
    <property type="entry name" value="B30.2/SPRY"/>
</dbReference>
<evidence type="ECO:0000256" key="4">
    <source>
        <dbReference type="SAM" id="MobiDB-lite"/>
    </source>
</evidence>
<dbReference type="EMBL" id="JAACJN010000010">
    <property type="protein sequence ID" value="KAF5391419.1"/>
    <property type="molecule type" value="Genomic_DNA"/>
</dbReference>
<comment type="similarity">
    <text evidence="3">Belongs to the cclA family.</text>
</comment>
<feature type="compositionally biased region" description="Pro residues" evidence="4">
    <location>
        <begin position="1"/>
        <end position="20"/>
    </location>
</feature>
<dbReference type="OrthoDB" id="10266026at2759"/>
<evidence type="ECO:0000313" key="6">
    <source>
        <dbReference type="EMBL" id="KAF5391419.1"/>
    </source>
</evidence>
<feature type="region of interest" description="Disordered" evidence="4">
    <location>
        <begin position="1"/>
        <end position="62"/>
    </location>
</feature>
<protein>
    <recommendedName>
        <fullName evidence="5">B30.2/SPRY domain-containing protein</fullName>
    </recommendedName>
</protein>
<dbReference type="GO" id="GO:0000976">
    <property type="term" value="F:transcription cis-regulatory region binding"/>
    <property type="evidence" value="ECO:0007669"/>
    <property type="project" value="TreeGrafter"/>
</dbReference>
<dbReference type="InterPro" id="IPR043136">
    <property type="entry name" value="B30.2/SPRY_sf"/>
</dbReference>
<proteinExistence type="inferred from homology"/>
<dbReference type="Gene3D" id="2.60.120.920">
    <property type="match status" value="1"/>
</dbReference>
<dbReference type="PANTHER" id="PTHR10598:SF0">
    <property type="entry name" value="SET1_ASH2 HISTONE METHYLTRANSFERASE COMPLEX SUBUNIT ASH2"/>
    <property type="match status" value="1"/>
</dbReference>
<dbReference type="Pfam" id="PF00622">
    <property type="entry name" value="SPRY"/>
    <property type="match status" value="1"/>
</dbReference>
<gene>
    <name evidence="6" type="ORF">D9757_001958</name>
</gene>
<feature type="compositionally biased region" description="Pro residues" evidence="4">
    <location>
        <begin position="33"/>
        <end position="45"/>
    </location>
</feature>
<dbReference type="PROSITE" id="PS50188">
    <property type="entry name" value="B302_SPRY"/>
    <property type="match status" value="1"/>
</dbReference>
<feature type="region of interest" description="Disordered" evidence="4">
    <location>
        <begin position="460"/>
        <end position="595"/>
    </location>
</feature>
<dbReference type="InterPro" id="IPR037353">
    <property type="entry name" value="ASH2"/>
</dbReference>
<keyword evidence="7" id="KW-1185">Reference proteome</keyword>
<dbReference type="InterPro" id="IPR013320">
    <property type="entry name" value="ConA-like_dom_sf"/>
</dbReference>
<comment type="caution">
    <text evidence="6">The sequence shown here is derived from an EMBL/GenBank/DDBJ whole genome shotgun (WGS) entry which is preliminary data.</text>
</comment>
<dbReference type="AlphaFoldDB" id="A0A8H5MEZ4"/>